<gene>
    <name evidence="1" type="ORF">MNOR_LOCUS14958</name>
</gene>
<accession>A0AAV2QRM0</accession>
<dbReference type="InterPro" id="IPR042241">
    <property type="entry name" value="GCP_C_sf"/>
</dbReference>
<dbReference type="AlphaFoldDB" id="A0AAV2QRM0"/>
<sequence>EHEKLLQEICNQSLLTNERRSPLNMILGRIFELMMKLGDVWRRDVGSLSSATLCGLEEEYSVCHGFLANFLITLTKTHHIPHMAGLTHAIVSSTPVKVNNF</sequence>
<dbReference type="Gene3D" id="1.20.120.1900">
    <property type="entry name" value="Gamma-tubulin complex, C-terminal domain"/>
    <property type="match status" value="1"/>
</dbReference>
<dbReference type="Proteomes" id="UP001497623">
    <property type="component" value="Unassembled WGS sequence"/>
</dbReference>
<proteinExistence type="predicted"/>
<organism evidence="1 2">
    <name type="scientific">Meganyctiphanes norvegica</name>
    <name type="common">Northern krill</name>
    <name type="synonym">Thysanopoda norvegica</name>
    <dbReference type="NCBI Taxonomy" id="48144"/>
    <lineage>
        <taxon>Eukaryota</taxon>
        <taxon>Metazoa</taxon>
        <taxon>Ecdysozoa</taxon>
        <taxon>Arthropoda</taxon>
        <taxon>Crustacea</taxon>
        <taxon>Multicrustacea</taxon>
        <taxon>Malacostraca</taxon>
        <taxon>Eumalacostraca</taxon>
        <taxon>Eucarida</taxon>
        <taxon>Euphausiacea</taxon>
        <taxon>Euphausiidae</taxon>
        <taxon>Meganyctiphanes</taxon>
    </lineage>
</organism>
<feature type="non-terminal residue" evidence="1">
    <location>
        <position position="1"/>
    </location>
</feature>
<evidence type="ECO:0000313" key="2">
    <source>
        <dbReference type="Proteomes" id="UP001497623"/>
    </source>
</evidence>
<protein>
    <submittedName>
        <fullName evidence="1">Uncharacterized protein</fullName>
    </submittedName>
</protein>
<keyword evidence="2" id="KW-1185">Reference proteome</keyword>
<comment type="caution">
    <text evidence="1">The sequence shown here is derived from an EMBL/GenBank/DDBJ whole genome shotgun (WGS) entry which is preliminary data.</text>
</comment>
<dbReference type="EMBL" id="CAXKWB010009177">
    <property type="protein sequence ID" value="CAL4093760.1"/>
    <property type="molecule type" value="Genomic_DNA"/>
</dbReference>
<evidence type="ECO:0000313" key="1">
    <source>
        <dbReference type="EMBL" id="CAL4093760.1"/>
    </source>
</evidence>
<reference evidence="1 2" key="1">
    <citation type="submission" date="2024-05" db="EMBL/GenBank/DDBJ databases">
        <authorList>
            <person name="Wallberg A."/>
        </authorList>
    </citation>
    <scope>NUCLEOTIDE SEQUENCE [LARGE SCALE GENOMIC DNA]</scope>
</reference>
<name>A0AAV2QRM0_MEGNR</name>